<name>A0A9R0QEQ6_TRITD</name>
<dbReference type="EMBL" id="LT934111">
    <property type="protein sequence ID" value="VAH10244.1"/>
    <property type="molecule type" value="Genomic_DNA"/>
</dbReference>
<feature type="compositionally biased region" description="Basic and acidic residues" evidence="1">
    <location>
        <begin position="20"/>
        <end position="29"/>
    </location>
</feature>
<evidence type="ECO:0000313" key="2">
    <source>
        <dbReference type="EMBL" id="VAH10244.1"/>
    </source>
</evidence>
<feature type="region of interest" description="Disordered" evidence="1">
    <location>
        <begin position="18"/>
        <end position="48"/>
    </location>
</feature>
<dbReference type="Gramene" id="TRITD1Av1G207440.1">
    <property type="protein sequence ID" value="TRITD1Av1G207440.1"/>
    <property type="gene ID" value="TRITD1Av1G207440"/>
</dbReference>
<dbReference type="Proteomes" id="UP000324705">
    <property type="component" value="Chromosome 1A"/>
</dbReference>
<sequence>MKSSGIIHVCRFQILRHGHISREENDPHRPPQARPSGSNGGGERGLRRQALAALGAVGAARGNSGHSPAMHLRRCGHHQEQADLHEEENQEGTEVTHLHGLGCCFASTNSNTRRRGRYFLLERCFSSVTLGLQTFRDLFI</sequence>
<organism evidence="2 3">
    <name type="scientific">Triticum turgidum subsp. durum</name>
    <name type="common">Durum wheat</name>
    <name type="synonym">Triticum durum</name>
    <dbReference type="NCBI Taxonomy" id="4567"/>
    <lineage>
        <taxon>Eukaryota</taxon>
        <taxon>Viridiplantae</taxon>
        <taxon>Streptophyta</taxon>
        <taxon>Embryophyta</taxon>
        <taxon>Tracheophyta</taxon>
        <taxon>Spermatophyta</taxon>
        <taxon>Magnoliopsida</taxon>
        <taxon>Liliopsida</taxon>
        <taxon>Poales</taxon>
        <taxon>Poaceae</taxon>
        <taxon>BOP clade</taxon>
        <taxon>Pooideae</taxon>
        <taxon>Triticodae</taxon>
        <taxon>Triticeae</taxon>
        <taxon>Triticinae</taxon>
        <taxon>Triticum</taxon>
    </lineage>
</organism>
<keyword evidence="3" id="KW-1185">Reference proteome</keyword>
<evidence type="ECO:0000313" key="3">
    <source>
        <dbReference type="Proteomes" id="UP000324705"/>
    </source>
</evidence>
<protein>
    <submittedName>
        <fullName evidence="2">Uncharacterized protein</fullName>
    </submittedName>
</protein>
<proteinExistence type="predicted"/>
<accession>A0A9R0QEQ6</accession>
<gene>
    <name evidence="2" type="ORF">TRITD_1Av1G207440</name>
</gene>
<dbReference type="AlphaFoldDB" id="A0A9R0QEQ6"/>
<reference evidence="2 3" key="1">
    <citation type="submission" date="2017-09" db="EMBL/GenBank/DDBJ databases">
        <authorList>
            <consortium name="International Durum Wheat Genome Sequencing Consortium (IDWGSC)"/>
            <person name="Milanesi L."/>
        </authorList>
    </citation>
    <scope>NUCLEOTIDE SEQUENCE [LARGE SCALE GENOMIC DNA]</scope>
    <source>
        <strain evidence="3">cv. Svevo</strain>
    </source>
</reference>
<evidence type="ECO:0000256" key="1">
    <source>
        <dbReference type="SAM" id="MobiDB-lite"/>
    </source>
</evidence>